<dbReference type="NCBIfam" id="TIGR02713">
    <property type="entry name" value="allophanate_hyd"/>
    <property type="match status" value="1"/>
</dbReference>
<dbReference type="Gene3D" id="1.20.58.1700">
    <property type="match status" value="1"/>
</dbReference>
<dbReference type="Gene3D" id="3.10.490.10">
    <property type="entry name" value="Gamma-glutamyl cyclotransferase-like"/>
    <property type="match status" value="1"/>
</dbReference>
<proteinExistence type="predicted"/>
<feature type="domain" description="Amidase" evidence="1">
    <location>
        <begin position="23"/>
        <end position="420"/>
    </location>
</feature>
<dbReference type="Pfam" id="PF01425">
    <property type="entry name" value="Amidase"/>
    <property type="match status" value="1"/>
</dbReference>
<dbReference type="EC" id="3.5.1.54" evidence="3"/>
<evidence type="ECO:0000259" key="1">
    <source>
        <dbReference type="Pfam" id="PF01425"/>
    </source>
</evidence>
<dbReference type="SUPFAM" id="SSF75304">
    <property type="entry name" value="Amidase signature (AS) enzymes"/>
    <property type="match status" value="1"/>
</dbReference>
<feature type="domain" description="Allophanate hydrolase C-terminal" evidence="2">
    <location>
        <begin position="438"/>
        <end position="558"/>
    </location>
</feature>
<dbReference type="InterPro" id="IPR053844">
    <property type="entry name" value="AH_C"/>
</dbReference>
<dbReference type="InterPro" id="IPR000120">
    <property type="entry name" value="Amidase"/>
</dbReference>
<dbReference type="Proteomes" id="UP001254770">
    <property type="component" value="Unassembled WGS sequence"/>
</dbReference>
<gene>
    <name evidence="3" type="primary">atzF</name>
    <name evidence="3" type="ORF">P7D69_15130</name>
</gene>
<dbReference type="Pfam" id="PF21986">
    <property type="entry name" value="AH_C"/>
    <property type="match status" value="1"/>
</dbReference>
<evidence type="ECO:0000259" key="2">
    <source>
        <dbReference type="Pfam" id="PF21986"/>
    </source>
</evidence>
<dbReference type="Gene3D" id="3.90.1300.10">
    <property type="entry name" value="Amidase signature (AS) domain"/>
    <property type="match status" value="1"/>
</dbReference>
<comment type="caution">
    <text evidence="3">The sequence shown here is derived from an EMBL/GenBank/DDBJ whole genome shotgun (WGS) entry which is preliminary data.</text>
</comment>
<dbReference type="InterPro" id="IPR036928">
    <property type="entry name" value="AS_sf"/>
</dbReference>
<dbReference type="InterPro" id="IPR023631">
    <property type="entry name" value="Amidase_dom"/>
</dbReference>
<dbReference type="EMBL" id="JARPXL010000017">
    <property type="protein sequence ID" value="MDT2545681.1"/>
    <property type="molecule type" value="Genomic_DNA"/>
</dbReference>
<evidence type="ECO:0000313" key="3">
    <source>
        <dbReference type="EMBL" id="MDT2545681.1"/>
    </source>
</evidence>
<dbReference type="RefSeq" id="WP_070509647.1">
    <property type="nucleotide sequence ID" value="NZ_CP072889.1"/>
</dbReference>
<name>A0AAP5KCJ2_9ENTE</name>
<accession>A0AAP5KCJ2</accession>
<dbReference type="PANTHER" id="PTHR11895">
    <property type="entry name" value="TRANSAMIDASE"/>
    <property type="match status" value="1"/>
</dbReference>
<organism evidence="3 4">
    <name type="scientific">Enterococcus raffinosus</name>
    <dbReference type="NCBI Taxonomy" id="71452"/>
    <lineage>
        <taxon>Bacteria</taxon>
        <taxon>Bacillati</taxon>
        <taxon>Bacillota</taxon>
        <taxon>Bacilli</taxon>
        <taxon>Lactobacillales</taxon>
        <taxon>Enterococcaceae</taxon>
        <taxon>Enterococcus</taxon>
    </lineage>
</organism>
<protein>
    <submittedName>
        <fullName evidence="3">Allophanate hydrolase</fullName>
        <ecNumber evidence="3">3.5.1.54</ecNumber>
    </submittedName>
</protein>
<keyword evidence="3" id="KW-0378">Hydrolase</keyword>
<reference evidence="3" key="1">
    <citation type="submission" date="2023-03" db="EMBL/GenBank/DDBJ databases">
        <authorList>
            <person name="Shen W."/>
            <person name="Cai J."/>
        </authorList>
    </citation>
    <scope>NUCLEOTIDE SEQUENCE</scope>
    <source>
        <strain evidence="3">Y15</strain>
    </source>
</reference>
<dbReference type="GO" id="GO:0004039">
    <property type="term" value="F:allophanate hydrolase activity"/>
    <property type="evidence" value="ECO:0007669"/>
    <property type="project" value="UniProtKB-EC"/>
</dbReference>
<evidence type="ECO:0000313" key="4">
    <source>
        <dbReference type="Proteomes" id="UP001254770"/>
    </source>
</evidence>
<sequence>MLKQTIRQLQNCYQEKNITVEEVVDQVLASAKKHVHYNCWIYLLEKKEIMAYVDKLPSPDFEEKPLWGIPFAIKDNIDLAHVPTTAACPEFSYLPEKSAKVVAQLIHAGAIPIGKTNMDQFATGLVGTRSPYGATKNALDPELISGGSSSGSAVAVALGQVCFALGTDTAGSGRVPAALNNIIGYKAAPGCYSTEGVVPACESLDCVSIFARGMEDICLIDQQLNARATVTSNQNPQPETLLLPDEVEFFGPYAAMYEAAWQKTVKYFRESAHVETIEMAQLQQVARSLYEGPFVVERDVAIGEFADLHSDSIVAPLATILKQARQADYSAKALFEAQHVCKRVERSLKNKLTNSLLVLPTCTGTWRIDQVLADPLFTNSQMGLYTNHCNLLGLSAVAVPAPVASEMPFGITLFSIPEDEPLLRSFASELDSTEARTELVVCGLHMRGFPLEKEMRAHGAEFAYETKTSSDYLLYELHTEPRKPGLFRSNECGQPIDVEVWRIPDKKLSQFIQTIPYPLAIGKVVLENGVEKLGFVCQKYSAEKKKNITHYGSWRNYQKELQA</sequence>
<dbReference type="PANTHER" id="PTHR11895:SF169">
    <property type="entry name" value="GLUTAMYL-TRNA(GLN) AMIDOTRANSFERASE"/>
    <property type="match status" value="1"/>
</dbReference>
<dbReference type="GeneID" id="67041864"/>
<dbReference type="NCBIfam" id="NF006043">
    <property type="entry name" value="PRK08186.1"/>
    <property type="match status" value="1"/>
</dbReference>
<dbReference type="AlphaFoldDB" id="A0AAP5KCJ2"/>
<dbReference type="InterPro" id="IPR014085">
    <property type="entry name" value="Allophanate_hydrolase"/>
</dbReference>